<reference evidence="1 2" key="1">
    <citation type="journal article" date="2015" name="Nature">
        <title>rRNA introns, odd ribosomes, and small enigmatic genomes across a large radiation of phyla.</title>
        <authorList>
            <person name="Brown C.T."/>
            <person name="Hug L.A."/>
            <person name="Thomas B.C."/>
            <person name="Sharon I."/>
            <person name="Castelle C.J."/>
            <person name="Singh A."/>
            <person name="Wilkins M.J."/>
            <person name="Williams K.H."/>
            <person name="Banfield J.F."/>
        </authorList>
    </citation>
    <scope>NUCLEOTIDE SEQUENCE [LARGE SCALE GENOMIC DNA]</scope>
</reference>
<name>A0A0G4B3Z9_9BACT</name>
<dbReference type="EMBL" id="CP011213">
    <property type="protein sequence ID" value="AKM82153.1"/>
    <property type="molecule type" value="Genomic_DNA"/>
</dbReference>
<protein>
    <submittedName>
        <fullName evidence="1">Uncharacterized protein</fullName>
    </submittedName>
</protein>
<sequence>MKKVFLMLAAIAVVVLICDGVKKFALDQADLGLEMLDA</sequence>
<evidence type="ECO:0000313" key="2">
    <source>
        <dbReference type="Proteomes" id="UP000035648"/>
    </source>
</evidence>
<dbReference type="KEGG" id="bbgw:UT28_C0001G0344"/>
<organism evidence="1 2">
    <name type="scientific">Berkelbacteria bacterium GW2011_GWE1_39_12</name>
    <dbReference type="NCBI Taxonomy" id="1618337"/>
    <lineage>
        <taxon>Bacteria</taxon>
        <taxon>Candidatus Berkelbacteria</taxon>
    </lineage>
</organism>
<dbReference type="STRING" id="1618337.UT28_C0001G0344"/>
<dbReference type="AlphaFoldDB" id="A0A0G4B3Z9"/>
<dbReference type="Proteomes" id="UP000035648">
    <property type="component" value="Chromosome"/>
</dbReference>
<proteinExistence type="predicted"/>
<gene>
    <name evidence="1" type="ORF">UT28_C0001G0344</name>
</gene>
<accession>A0A0G4B3Z9</accession>
<evidence type="ECO:0000313" key="1">
    <source>
        <dbReference type="EMBL" id="AKM82153.1"/>
    </source>
</evidence>